<dbReference type="GO" id="GO:1901605">
    <property type="term" value="P:alpha-amino acid metabolic process"/>
    <property type="evidence" value="ECO:0007669"/>
    <property type="project" value="TreeGrafter"/>
</dbReference>
<evidence type="ECO:0000259" key="7">
    <source>
        <dbReference type="Pfam" id="PF00155"/>
    </source>
</evidence>
<evidence type="ECO:0000313" key="8">
    <source>
        <dbReference type="EMBL" id="KAH0564961.1"/>
    </source>
</evidence>
<feature type="domain" description="Aminotransferase class I/classII large" evidence="7">
    <location>
        <begin position="104"/>
        <end position="379"/>
    </location>
</feature>
<keyword evidence="9" id="KW-1185">Reference proteome</keyword>
<dbReference type="PANTHER" id="PTHR42790">
    <property type="entry name" value="AMINOTRANSFERASE"/>
    <property type="match status" value="1"/>
</dbReference>
<dbReference type="InterPro" id="IPR015421">
    <property type="entry name" value="PyrdxlP-dep_Trfase_major"/>
</dbReference>
<evidence type="ECO:0000256" key="6">
    <source>
        <dbReference type="SAM" id="MobiDB-lite"/>
    </source>
</evidence>
<dbReference type="EMBL" id="JAGHQM010000155">
    <property type="protein sequence ID" value="KAH0564961.1"/>
    <property type="molecule type" value="Genomic_DNA"/>
</dbReference>
<organism evidence="8 9">
    <name type="scientific">Trichoglossum hirsutum</name>
    <dbReference type="NCBI Taxonomy" id="265104"/>
    <lineage>
        <taxon>Eukaryota</taxon>
        <taxon>Fungi</taxon>
        <taxon>Dikarya</taxon>
        <taxon>Ascomycota</taxon>
        <taxon>Pezizomycotina</taxon>
        <taxon>Geoglossomycetes</taxon>
        <taxon>Geoglossales</taxon>
        <taxon>Geoglossaceae</taxon>
        <taxon>Trichoglossum</taxon>
    </lineage>
</organism>
<dbReference type="PANTHER" id="PTHR42790:SF1">
    <property type="entry name" value="AROMATIC AMINO ACID AMINOTRANSFERASE, HYPOTHETICAL (EUROFUNG)"/>
    <property type="match status" value="1"/>
</dbReference>
<dbReference type="GO" id="GO:0030170">
    <property type="term" value="F:pyridoxal phosphate binding"/>
    <property type="evidence" value="ECO:0007669"/>
    <property type="project" value="InterPro"/>
</dbReference>
<gene>
    <name evidence="8" type="ORF">GP486_001655</name>
</gene>
<keyword evidence="5" id="KW-0663">Pyridoxal phosphate</keyword>
<dbReference type="Proteomes" id="UP000750711">
    <property type="component" value="Unassembled WGS sequence"/>
</dbReference>
<proteinExistence type="inferred from homology"/>
<sequence>MDTHTSVIDESPPPLDLSHHYSRTSKARAESRIKEFYRYFAIPGISNLAGVLPERFKLTPNRPNGSLGAIPRNTVSTSLSEEDAHLSVPKFSGTSDRLHEIDLKTALQYGTAQGYPPLYTFLRQFTRENMHPNVPYAEGPEIVLTCGSTDGFNKSVETLSNEWSAETQPISEREGILVEEFCYMNAIQCVQPRGLQIVPVRMDDEGMKATGHGGLRDVLSNWDEAMGKRPHLMYTVSTGQNPTGATLSMPRRKELYRLCQQYDVIIIEDDPYWHLQFPSVIGHDIARRYSSEPREGATKSSGFEFLDSLVPSYLSIDVDGRVVRLDTFSKTISPGCRLGWITAQPALIERILRITEVATQQPSGFVQAIVAEQLIGPHGSNDNGRGGGRDGKGWAVEGWVRWLAGLRGAYERRMRRMCGILDDGKYTLVSKGLCNKGIKTVEPWNIVDKVQMYDFAWPRGGMFVWIEMQLSTHPLHGRTEPGKLSHALWLHLTTKPYLVLVAPGTIFSPMPEIAEERGFVFYRLCFAAVEDEEVEAASHRFVEGVNSFWAKEDLGEIEELLGVDDRGRV</sequence>
<comment type="caution">
    <text evidence="8">The sequence shown here is derived from an EMBL/GenBank/DDBJ whole genome shotgun (WGS) entry which is preliminary data.</text>
</comment>
<evidence type="ECO:0000256" key="3">
    <source>
        <dbReference type="ARBA" id="ARBA00022576"/>
    </source>
</evidence>
<dbReference type="GO" id="GO:0008483">
    <property type="term" value="F:transaminase activity"/>
    <property type="evidence" value="ECO:0007669"/>
    <property type="project" value="UniProtKB-KW"/>
</dbReference>
<dbReference type="InterPro" id="IPR004839">
    <property type="entry name" value="Aminotransferase_I/II_large"/>
</dbReference>
<dbReference type="AlphaFoldDB" id="A0A9P8RSH7"/>
<dbReference type="SUPFAM" id="SSF53383">
    <property type="entry name" value="PLP-dependent transferases"/>
    <property type="match status" value="1"/>
</dbReference>
<comment type="similarity">
    <text evidence="2">Belongs to the class-I pyridoxal-phosphate-dependent aminotransferase family.</text>
</comment>
<evidence type="ECO:0000313" key="9">
    <source>
        <dbReference type="Proteomes" id="UP000750711"/>
    </source>
</evidence>
<keyword evidence="4" id="KW-0808">Transferase</keyword>
<feature type="region of interest" description="Disordered" evidence="6">
    <location>
        <begin position="1"/>
        <end position="23"/>
    </location>
</feature>
<keyword evidence="3" id="KW-0032">Aminotransferase</keyword>
<evidence type="ECO:0000256" key="5">
    <source>
        <dbReference type="ARBA" id="ARBA00022898"/>
    </source>
</evidence>
<evidence type="ECO:0000256" key="4">
    <source>
        <dbReference type="ARBA" id="ARBA00022679"/>
    </source>
</evidence>
<dbReference type="CDD" id="cd00609">
    <property type="entry name" value="AAT_like"/>
    <property type="match status" value="1"/>
</dbReference>
<accession>A0A9P8RSH7</accession>
<dbReference type="InterPro" id="IPR015424">
    <property type="entry name" value="PyrdxlP-dep_Trfase"/>
</dbReference>
<reference evidence="8" key="1">
    <citation type="submission" date="2021-03" db="EMBL/GenBank/DDBJ databases">
        <title>Comparative genomics and phylogenomic investigation of the class Geoglossomycetes provide insights into ecological specialization and systematics.</title>
        <authorList>
            <person name="Melie T."/>
            <person name="Pirro S."/>
            <person name="Miller A.N."/>
            <person name="Quandt A."/>
        </authorList>
    </citation>
    <scope>NUCLEOTIDE SEQUENCE</scope>
    <source>
        <strain evidence="8">CAQ_001_2017</strain>
    </source>
</reference>
<evidence type="ECO:0000256" key="1">
    <source>
        <dbReference type="ARBA" id="ARBA00001933"/>
    </source>
</evidence>
<dbReference type="InterPro" id="IPR050859">
    <property type="entry name" value="Class-I_PLP-dep_aminotransf"/>
</dbReference>
<dbReference type="Pfam" id="PF00155">
    <property type="entry name" value="Aminotran_1_2"/>
    <property type="match status" value="1"/>
</dbReference>
<protein>
    <recommendedName>
        <fullName evidence="7">Aminotransferase class I/classII large domain-containing protein</fullName>
    </recommendedName>
</protein>
<comment type="cofactor">
    <cofactor evidence="1">
        <name>pyridoxal 5'-phosphate</name>
        <dbReference type="ChEBI" id="CHEBI:597326"/>
    </cofactor>
</comment>
<dbReference type="Gene3D" id="3.40.640.10">
    <property type="entry name" value="Type I PLP-dependent aspartate aminotransferase-like (Major domain)"/>
    <property type="match status" value="1"/>
</dbReference>
<name>A0A9P8RSH7_9PEZI</name>
<evidence type="ECO:0000256" key="2">
    <source>
        <dbReference type="ARBA" id="ARBA00007441"/>
    </source>
</evidence>